<dbReference type="Proteomes" id="UP000322726">
    <property type="component" value="Chromosome"/>
</dbReference>
<evidence type="ECO:0000313" key="1">
    <source>
        <dbReference type="EMBL" id="QEP33448.1"/>
    </source>
</evidence>
<gene>
    <name evidence="1" type="ORF">APAC_0286</name>
</gene>
<name>A0A5C2H5F6_9BACT</name>
<dbReference type="AlphaFoldDB" id="A0A5C2H5F6"/>
<organism evidence="1 2">
    <name type="scientific">Malaciobacter pacificus</name>
    <dbReference type="NCBI Taxonomy" id="1080223"/>
    <lineage>
        <taxon>Bacteria</taxon>
        <taxon>Pseudomonadati</taxon>
        <taxon>Campylobacterota</taxon>
        <taxon>Epsilonproteobacteria</taxon>
        <taxon>Campylobacterales</taxon>
        <taxon>Arcobacteraceae</taxon>
        <taxon>Malaciobacter</taxon>
    </lineage>
</organism>
<dbReference type="EMBL" id="CP035928">
    <property type="protein sequence ID" value="QEP33448.1"/>
    <property type="molecule type" value="Genomic_DNA"/>
</dbReference>
<protein>
    <submittedName>
        <fullName evidence="1">Uncharacterized protein</fullName>
    </submittedName>
</protein>
<proteinExistence type="predicted"/>
<keyword evidence="2" id="KW-1185">Reference proteome</keyword>
<accession>A0A5C2H5F6</accession>
<dbReference type="KEGG" id="apai:APAC_0286"/>
<evidence type="ECO:0000313" key="2">
    <source>
        <dbReference type="Proteomes" id="UP000322726"/>
    </source>
</evidence>
<reference evidence="1" key="2">
    <citation type="submission" date="2019-09" db="EMBL/GenBank/DDBJ databases">
        <title>Taxonomic note: a critical rebuttal of the proposed division of the genus Arcobacter into six genera, emended descriptions of Arcobacter anaerophilus and the genus Arcobacter, and an assessment of genus-level boundaries for Epsilonproteobacteria using in silico genomic comparator tools.</title>
        <authorList>
            <person name="On S.L.W."/>
            <person name="Miller W.G."/>
            <person name="Biggs P."/>
            <person name="Cornelius A."/>
            <person name="Vandamme P."/>
        </authorList>
    </citation>
    <scope>NUCLEOTIDE SEQUENCE [LARGE SCALE GENOMIC DNA]</scope>
    <source>
        <strain evidence="1">LMG 26638</strain>
    </source>
</reference>
<reference evidence="1" key="1">
    <citation type="submission" date="2019-09" db="EMBL/GenBank/DDBJ databases">
        <title>Complete genome sequencing of four Arcobacter species reveals a diverse suite of mobile elements.</title>
        <authorList>
            <person name="Miller W.G."/>
            <person name="Yee E."/>
            <person name="Bono J.L."/>
        </authorList>
    </citation>
    <scope>NUCLEOTIDE SEQUENCE [LARGE SCALE GENOMIC DNA]</scope>
    <source>
        <strain evidence="1">LMG 26638</strain>
    </source>
</reference>
<sequence>MEKLIGVLLLVSAIMTVYYGFFDSAKVFVG</sequence>